<gene>
    <name evidence="1" type="ORF">GHO40_20045</name>
</gene>
<sequence length="266" mass="30252">MNDTKSKKHLQDRCTLSFKENFFKLAALSGAVRVRTKRTGDKVVSSRGISDFLDEAAANGFVELKRNDVLLERVSGALVNANSNITQLFHIVKNDSVKIKGNESIQVRTFVSKYYRLNEPHFAFLTDIRKRQPVSHLIGSDSSFKQMVDALKSEHEVKPATTRLHFELSGRGFERFQGEGKSGLKPIDKILSFLDTVALRVTALQVSESEQHRLDILFKHYEDLNEVVKDLNKAIYMDREKHTKTFSIVDAARKIITLTKEIEALK</sequence>
<reference evidence="1 2" key="1">
    <citation type="submission" date="2019-10" db="EMBL/GenBank/DDBJ databases">
        <title>Evaluation of single-gene subtyping targets for Pseudomonas.</title>
        <authorList>
            <person name="Reichler S.J."/>
            <person name="Orsi R.H."/>
            <person name="Wiedmann M."/>
            <person name="Martin N.H."/>
            <person name="Murphy S.I."/>
        </authorList>
    </citation>
    <scope>NUCLEOTIDE SEQUENCE [LARGE SCALE GENOMIC DNA]</scope>
    <source>
        <strain evidence="1 2">FSL R10-3257</strain>
    </source>
</reference>
<name>A0A7X1WC05_9PSED</name>
<proteinExistence type="predicted"/>
<evidence type="ECO:0000313" key="2">
    <source>
        <dbReference type="Proteomes" id="UP000441404"/>
    </source>
</evidence>
<dbReference type="RefSeq" id="WP_044272830.1">
    <property type="nucleotide sequence ID" value="NZ_WIWJ01000042.1"/>
</dbReference>
<comment type="caution">
    <text evidence="1">The sequence shown here is derived from an EMBL/GenBank/DDBJ whole genome shotgun (WGS) entry which is preliminary data.</text>
</comment>
<dbReference type="Proteomes" id="UP000441404">
    <property type="component" value="Unassembled WGS sequence"/>
</dbReference>
<evidence type="ECO:0000313" key="1">
    <source>
        <dbReference type="EMBL" id="MQT49000.1"/>
    </source>
</evidence>
<protein>
    <submittedName>
        <fullName evidence="1">Uncharacterized protein</fullName>
    </submittedName>
</protein>
<dbReference type="AlphaFoldDB" id="A0A7X1WC05"/>
<dbReference type="EMBL" id="WIWJ01000042">
    <property type="protein sequence ID" value="MQT49000.1"/>
    <property type="molecule type" value="Genomic_DNA"/>
</dbReference>
<accession>A0A7X1WC05</accession>
<organism evidence="1 2">
    <name type="scientific">Pseudomonas helleri</name>
    <dbReference type="NCBI Taxonomy" id="1608996"/>
    <lineage>
        <taxon>Bacteria</taxon>
        <taxon>Pseudomonadati</taxon>
        <taxon>Pseudomonadota</taxon>
        <taxon>Gammaproteobacteria</taxon>
        <taxon>Pseudomonadales</taxon>
        <taxon>Pseudomonadaceae</taxon>
        <taxon>Pseudomonas</taxon>
    </lineage>
</organism>